<feature type="domain" description="Putative T7SS secretion signal" evidence="2">
    <location>
        <begin position="3"/>
        <end position="164"/>
    </location>
</feature>
<name>I1CZ57_9PSEU</name>
<sequence>MAELGQTTNPKDLIPGEPETIIEDLRELTKNIEAIGLTGDGLGTVDPAGWTGEAASTFRDVFSAEPPKWFRALEQTSQGGEALADYADILVWAQGEAQRAIEMYTEAQAASRAAAAQYDAQVQQAAATGAPIAPFNDPGASVANEARAILDNARNELSLAGDLVARKLGFEPDGQGGYKRNLGSKEWGSERREKTRVWDPETGQWVERDPGGWQRHGPGGSWSGKWGSQSDGMLRDKIKEVLGQLGIEIPEKKLEGSANVDVLGGKLDGEFSSGDWSGKGSLEGSLLGAGAEGNFSTSVLGVNVGGSAEAYLAKGGAEGELSYGDYGKLSGKAQGIIGVEASGNVSVGFDGVQANLGAFAGGKVDADLSAEAGGITVGVHGEARYGAGADASAQFGMGDDGKFHIGVSAGLALGLGAKGGFDVAIDPGEFAGTVVDVGSGIMNAASNVGNGIANALGF</sequence>
<dbReference type="HOGENOM" id="CLU_619161_0_0_11"/>
<reference evidence="3 4" key="1">
    <citation type="submission" date="2011-09" db="EMBL/GenBank/DDBJ databases">
        <authorList>
            <consortium name="US DOE Joint Genome Institute (JGI-PGF)"/>
            <person name="Lucas S."/>
            <person name="Han J."/>
            <person name="Lapidus A."/>
            <person name="Cheng J.-F."/>
            <person name="Goodwin L."/>
            <person name="Pitluck S."/>
            <person name="Peters L."/>
            <person name="Land M.L."/>
            <person name="Hauser L."/>
            <person name="Brambilla E."/>
            <person name="Klenk H.-P."/>
            <person name="Woyke T.J."/>
        </authorList>
    </citation>
    <scope>NUCLEOTIDE SEQUENCE [LARGE SCALE GENOMIC DNA]</scope>
    <source>
        <strain evidence="3 4">K62</strain>
    </source>
</reference>
<evidence type="ECO:0000259" key="2">
    <source>
        <dbReference type="Pfam" id="PF21725"/>
    </source>
</evidence>
<dbReference type="OrthoDB" id="5194739at2"/>
<feature type="region of interest" description="Disordered" evidence="1">
    <location>
        <begin position="203"/>
        <end position="229"/>
    </location>
</feature>
<accession>I1CZ57</accession>
<reference evidence="4" key="2">
    <citation type="submission" date="2012-01" db="EMBL/GenBank/DDBJ databases">
        <title>Noncontiguous Finished sequence of chromosome of Saccharomonospora glauca K62.</title>
        <authorList>
            <consortium name="US DOE Joint Genome Institute"/>
            <person name="Lucas S."/>
            <person name="Han J."/>
            <person name="Lapidus A."/>
            <person name="Cheng J.-F."/>
            <person name="Goodwin L."/>
            <person name="Pitluck S."/>
            <person name="Peters L."/>
            <person name="Mikhailova N."/>
            <person name="Held B."/>
            <person name="Detter J.C."/>
            <person name="Han C."/>
            <person name="Tapia R."/>
            <person name="Land M."/>
            <person name="Hauser L."/>
            <person name="Kyrpides N."/>
            <person name="Ivanova N."/>
            <person name="Pagani I."/>
            <person name="Brambilla E.-M."/>
            <person name="Klenk H.-P."/>
            <person name="Woyke T."/>
        </authorList>
    </citation>
    <scope>NUCLEOTIDE SEQUENCE [LARGE SCALE GENOMIC DNA]</scope>
    <source>
        <strain evidence="4">K62</strain>
    </source>
</reference>
<dbReference type="eggNOG" id="COG3064">
    <property type="taxonomic scope" value="Bacteria"/>
</dbReference>
<proteinExistence type="predicted"/>
<evidence type="ECO:0000313" key="3">
    <source>
        <dbReference type="EMBL" id="EIE97981.1"/>
    </source>
</evidence>
<dbReference type="InterPro" id="IPR049082">
    <property type="entry name" value="T7SS_signal"/>
</dbReference>
<organism evidence="3 4">
    <name type="scientific">Saccharomonospora glauca K62</name>
    <dbReference type="NCBI Taxonomy" id="928724"/>
    <lineage>
        <taxon>Bacteria</taxon>
        <taxon>Bacillati</taxon>
        <taxon>Actinomycetota</taxon>
        <taxon>Actinomycetes</taxon>
        <taxon>Pseudonocardiales</taxon>
        <taxon>Pseudonocardiaceae</taxon>
        <taxon>Saccharomonospora</taxon>
    </lineage>
</organism>
<evidence type="ECO:0000313" key="4">
    <source>
        <dbReference type="Proteomes" id="UP000005087"/>
    </source>
</evidence>
<dbReference type="AlphaFoldDB" id="I1CZ57"/>
<keyword evidence="4" id="KW-1185">Reference proteome</keyword>
<dbReference type="STRING" id="928724.SacglDRAFT_01046"/>
<gene>
    <name evidence="3" type="ORF">SacglDRAFT_01046</name>
</gene>
<dbReference type="EMBL" id="CM001484">
    <property type="protein sequence ID" value="EIE97981.1"/>
    <property type="molecule type" value="Genomic_DNA"/>
</dbReference>
<protein>
    <recommendedName>
        <fullName evidence="2">Putative T7SS secretion signal domain-containing protein</fullName>
    </recommendedName>
</protein>
<dbReference type="RefSeq" id="WP_005462270.1">
    <property type="nucleotide sequence ID" value="NZ_CM001484.1"/>
</dbReference>
<dbReference type="Proteomes" id="UP000005087">
    <property type="component" value="Chromosome"/>
</dbReference>
<evidence type="ECO:0000256" key="1">
    <source>
        <dbReference type="SAM" id="MobiDB-lite"/>
    </source>
</evidence>
<dbReference type="Pfam" id="PF21725">
    <property type="entry name" value="T7SS_signal"/>
    <property type="match status" value="1"/>
</dbReference>